<dbReference type="Pfam" id="PF10720">
    <property type="entry name" value="DUF2515"/>
    <property type="match status" value="1"/>
</dbReference>
<keyword evidence="2" id="KW-1185">Reference proteome</keyword>
<dbReference type="Proteomes" id="UP001589738">
    <property type="component" value="Unassembled WGS sequence"/>
</dbReference>
<comment type="caution">
    <text evidence="1">The sequence shown here is derived from an EMBL/GenBank/DDBJ whole genome shotgun (WGS) entry which is preliminary data.</text>
</comment>
<protein>
    <submittedName>
        <fullName evidence="1">DUF2515 family protein</fullName>
    </submittedName>
</protein>
<accession>A0ABV6L119</accession>
<evidence type="ECO:0000313" key="1">
    <source>
        <dbReference type="EMBL" id="MFC0478051.1"/>
    </source>
</evidence>
<proteinExistence type="predicted"/>
<name>A0ABV6L119_9BACI</name>
<organism evidence="1 2">
    <name type="scientific">Robertmurraya beringensis</name>
    <dbReference type="NCBI Taxonomy" id="641660"/>
    <lineage>
        <taxon>Bacteria</taxon>
        <taxon>Bacillati</taxon>
        <taxon>Bacillota</taxon>
        <taxon>Bacilli</taxon>
        <taxon>Bacillales</taxon>
        <taxon>Bacillaceae</taxon>
        <taxon>Robertmurraya</taxon>
    </lineage>
</organism>
<dbReference type="RefSeq" id="WP_377059154.1">
    <property type="nucleotide sequence ID" value="NZ_JBHLUU010000126.1"/>
</dbReference>
<gene>
    <name evidence="1" type="ORF">ACFFHF_22945</name>
</gene>
<reference evidence="1 2" key="1">
    <citation type="submission" date="2024-09" db="EMBL/GenBank/DDBJ databases">
        <authorList>
            <person name="Sun Q."/>
            <person name="Mori K."/>
        </authorList>
    </citation>
    <scope>NUCLEOTIDE SEQUENCE [LARGE SCALE GENOMIC DNA]</scope>
    <source>
        <strain evidence="1 2">CGMCC 1.9126</strain>
    </source>
</reference>
<sequence length="271" mass="32548">MKNTINHLDENQIITVIKQKVESGNLDNISRTDAYFTYFLNHSDILWSFLASMVSRNAGWNMCELEGKWFPQALEPETRKQLFLTYERANWLIFQDAYPQLLLYDYSTKLNTPMFHSLLFAFQDYLHFSAVLFPTHHGELYGASVYGFQDVDNRIDLGRRLADILFNPDVFSKVFHFAKTTAHTGSRYDYEQFMKNKEETTPFLKETYPVIKHHIHLPNEWTKHPSVKNKWFRTEIIHRHPWEMTHWYSNNQKQIRFFIMCYNLLQMKNRI</sequence>
<evidence type="ECO:0000313" key="2">
    <source>
        <dbReference type="Proteomes" id="UP001589738"/>
    </source>
</evidence>
<dbReference type="InterPro" id="IPR019658">
    <property type="entry name" value="DUF2515"/>
</dbReference>
<dbReference type="EMBL" id="JBHLUU010000126">
    <property type="protein sequence ID" value="MFC0478051.1"/>
    <property type="molecule type" value="Genomic_DNA"/>
</dbReference>